<dbReference type="PROSITE" id="PS50932">
    <property type="entry name" value="HTH_LACI_2"/>
    <property type="match status" value="1"/>
</dbReference>
<dbReference type="Gene3D" id="3.40.50.2300">
    <property type="match status" value="2"/>
</dbReference>
<evidence type="ECO:0000313" key="6">
    <source>
        <dbReference type="Proteomes" id="UP000293995"/>
    </source>
</evidence>
<organism evidence="5 6">
    <name type="scientific">Microbacterium protaetiae</name>
    <dbReference type="NCBI Taxonomy" id="2509458"/>
    <lineage>
        <taxon>Bacteria</taxon>
        <taxon>Bacillati</taxon>
        <taxon>Actinomycetota</taxon>
        <taxon>Actinomycetes</taxon>
        <taxon>Micrococcales</taxon>
        <taxon>Microbacteriaceae</taxon>
        <taxon>Microbacterium</taxon>
    </lineage>
</organism>
<reference evidence="5 6" key="1">
    <citation type="submission" date="2019-01" db="EMBL/GenBank/DDBJ databases">
        <title>Genome sequencing of strain DFW100M-13.</title>
        <authorList>
            <person name="Heo J."/>
            <person name="Kim S.-J."/>
            <person name="Kim J.-S."/>
            <person name="Hong S.-B."/>
            <person name="Kwon S.-W."/>
        </authorList>
    </citation>
    <scope>NUCLEOTIDE SEQUENCE [LARGE SCALE GENOMIC DNA]</scope>
    <source>
        <strain evidence="5 6">DFW100M-13</strain>
    </source>
</reference>
<dbReference type="InterPro" id="IPR028082">
    <property type="entry name" value="Peripla_BP_I"/>
</dbReference>
<keyword evidence="6" id="KW-1185">Reference proteome</keyword>
<keyword evidence="1" id="KW-0805">Transcription regulation</keyword>
<evidence type="ECO:0000256" key="2">
    <source>
        <dbReference type="ARBA" id="ARBA00023125"/>
    </source>
</evidence>
<dbReference type="AlphaFoldDB" id="A0A4P6EB13"/>
<accession>A0A4P6EB13</accession>
<dbReference type="PANTHER" id="PTHR30146:SF109">
    <property type="entry name" value="HTH-TYPE TRANSCRIPTIONAL REGULATOR GALS"/>
    <property type="match status" value="1"/>
</dbReference>
<dbReference type="Pfam" id="PF00356">
    <property type="entry name" value="LacI"/>
    <property type="match status" value="1"/>
</dbReference>
<dbReference type="PANTHER" id="PTHR30146">
    <property type="entry name" value="LACI-RELATED TRANSCRIPTIONAL REPRESSOR"/>
    <property type="match status" value="1"/>
</dbReference>
<sequence>MPPSNSAPGATSIRDVARRAGVSHMTVSRVLNGAENVRPATRDQVLAAIAELNFRPSHIARALASGGIRTIGILDTTGGLLYGPSNTIWAIELAARRVGYSAVVAGVEPSDRDSVRQAVEHLLDQDASGLIVIGPSARAREVVDELAPRVPIVTMHGTGDESVIIAQAAAARVATRHLLDLGHTRIAHIAGPTHWYEATSRRQGFTDELAAAGLEPAAVEPSDWSPASGYQAATRLLERSEFSAVFCANDSIALGFIHAATDAGLDVPADVSVVGFDDTPESAHYRPPLTTLRQDFAEGGRRAVLSILAALGNDVSVPESSLVPQLVVRASTAARA</sequence>
<feature type="domain" description="HTH lacI-type" evidence="4">
    <location>
        <begin position="11"/>
        <end position="65"/>
    </location>
</feature>
<evidence type="ECO:0000313" key="5">
    <source>
        <dbReference type="EMBL" id="QAY59184.1"/>
    </source>
</evidence>
<proteinExistence type="predicted"/>
<evidence type="ECO:0000256" key="1">
    <source>
        <dbReference type="ARBA" id="ARBA00023015"/>
    </source>
</evidence>
<name>A0A4P6EB13_9MICO</name>
<dbReference type="CDD" id="cd01574">
    <property type="entry name" value="PBP1_LacI"/>
    <property type="match status" value="1"/>
</dbReference>
<dbReference type="InterPro" id="IPR046335">
    <property type="entry name" value="LacI/GalR-like_sensor"/>
</dbReference>
<dbReference type="OrthoDB" id="9785139at2"/>
<keyword evidence="3" id="KW-0804">Transcription</keyword>
<dbReference type="RefSeq" id="WP_129386137.1">
    <property type="nucleotide sequence ID" value="NZ_CP035494.1"/>
</dbReference>
<dbReference type="Gene3D" id="1.10.260.40">
    <property type="entry name" value="lambda repressor-like DNA-binding domains"/>
    <property type="match status" value="1"/>
</dbReference>
<gene>
    <name evidence="5" type="ORF">ET475_03695</name>
</gene>
<dbReference type="GO" id="GO:0003700">
    <property type="term" value="F:DNA-binding transcription factor activity"/>
    <property type="evidence" value="ECO:0007669"/>
    <property type="project" value="TreeGrafter"/>
</dbReference>
<dbReference type="InterPro" id="IPR010982">
    <property type="entry name" value="Lambda_DNA-bd_dom_sf"/>
</dbReference>
<dbReference type="PRINTS" id="PR00036">
    <property type="entry name" value="HTHLACI"/>
</dbReference>
<evidence type="ECO:0000259" key="4">
    <source>
        <dbReference type="PROSITE" id="PS50932"/>
    </source>
</evidence>
<dbReference type="Pfam" id="PF13377">
    <property type="entry name" value="Peripla_BP_3"/>
    <property type="match status" value="1"/>
</dbReference>
<dbReference type="PROSITE" id="PS00356">
    <property type="entry name" value="HTH_LACI_1"/>
    <property type="match status" value="1"/>
</dbReference>
<dbReference type="SMART" id="SM00354">
    <property type="entry name" value="HTH_LACI"/>
    <property type="match status" value="1"/>
</dbReference>
<protein>
    <submittedName>
        <fullName evidence="5">LacI family transcriptional regulator</fullName>
    </submittedName>
</protein>
<dbReference type="KEGG" id="mprt:ET475_03695"/>
<dbReference type="SUPFAM" id="SSF53822">
    <property type="entry name" value="Periplasmic binding protein-like I"/>
    <property type="match status" value="1"/>
</dbReference>
<dbReference type="InterPro" id="IPR000843">
    <property type="entry name" value="HTH_LacI"/>
</dbReference>
<dbReference type="SUPFAM" id="SSF47413">
    <property type="entry name" value="lambda repressor-like DNA-binding domains"/>
    <property type="match status" value="1"/>
</dbReference>
<dbReference type="EMBL" id="CP035494">
    <property type="protein sequence ID" value="QAY59184.1"/>
    <property type="molecule type" value="Genomic_DNA"/>
</dbReference>
<evidence type="ECO:0000256" key="3">
    <source>
        <dbReference type="ARBA" id="ARBA00023163"/>
    </source>
</evidence>
<dbReference type="CDD" id="cd01392">
    <property type="entry name" value="HTH_LacI"/>
    <property type="match status" value="1"/>
</dbReference>
<dbReference type="Proteomes" id="UP000293995">
    <property type="component" value="Chromosome"/>
</dbReference>
<keyword evidence="2" id="KW-0238">DNA-binding</keyword>
<dbReference type="GO" id="GO:0000976">
    <property type="term" value="F:transcription cis-regulatory region binding"/>
    <property type="evidence" value="ECO:0007669"/>
    <property type="project" value="TreeGrafter"/>
</dbReference>